<keyword evidence="6" id="KW-0675">Receptor</keyword>
<dbReference type="PANTHER" id="PTHR32089:SF112">
    <property type="entry name" value="LYSOZYME-LIKE PROTEIN-RELATED"/>
    <property type="match status" value="1"/>
</dbReference>
<sequence>MFFRRSPPIDEGEVQRLRQAQEGLQQQLGQAREREAALAAELAQVRAELAGQRACLRPLQAFGQSFLDLQASLARMADGLQTESEMTQQAVQSVGSSSRAVDRLVGHFDEIVERQTHTAQSIQALNGSTGKIVGFVQMIKEIADQTNLLALNAAIEAARAGEAGRGFAVVADEVRKLAERTTQATGEIASLVSGIQHDTRQSGDEVLAAAEAAQRYQAEGRDNVASIHTLLGLTQKMTGTIGAVSDASFLEVARLDHVVLKLEVYKACLGVSDKHAHDLSDHHQCRLGQWYERGRGQQFFAGHPRYKAIERPHAAVHDSARQALLAREAGDAAGVEQALSRMEDASREVMQLLAELETSAHA</sequence>
<feature type="domain" description="Methyl-accepting transducer" evidence="5">
    <location>
        <begin position="59"/>
        <end position="266"/>
    </location>
</feature>
<dbReference type="Proteomes" id="UP000247555">
    <property type="component" value="Unassembled WGS sequence"/>
</dbReference>
<organism evidence="6 7">
    <name type="scientific">Rivihabitans pingtungensis</name>
    <dbReference type="NCBI Taxonomy" id="1054498"/>
    <lineage>
        <taxon>Bacteria</taxon>
        <taxon>Pseudomonadati</taxon>
        <taxon>Pseudomonadota</taxon>
        <taxon>Betaproteobacteria</taxon>
        <taxon>Neisseriales</taxon>
        <taxon>Aquaspirillaceae</taxon>
        <taxon>Rivihabitans</taxon>
    </lineage>
</organism>
<dbReference type="Gene3D" id="6.10.250.3200">
    <property type="match status" value="1"/>
</dbReference>
<dbReference type="PROSITE" id="PS50111">
    <property type="entry name" value="CHEMOTAXIS_TRANSDUC_2"/>
    <property type="match status" value="1"/>
</dbReference>
<dbReference type="InterPro" id="IPR025991">
    <property type="entry name" value="Chemoreceptor_zinc-bind_dom"/>
</dbReference>
<comment type="caution">
    <text evidence="6">The sequence shown here is derived from an EMBL/GenBank/DDBJ whole genome shotgun (WGS) entry which is preliminary data.</text>
</comment>
<evidence type="ECO:0000256" key="3">
    <source>
        <dbReference type="PROSITE-ProRule" id="PRU00284"/>
    </source>
</evidence>
<proteinExistence type="inferred from homology"/>
<dbReference type="InterPro" id="IPR004090">
    <property type="entry name" value="Chemotax_Me-accpt_rcpt"/>
</dbReference>
<dbReference type="AlphaFoldDB" id="A0A318KNB1"/>
<dbReference type="GO" id="GO:0007165">
    <property type="term" value="P:signal transduction"/>
    <property type="evidence" value="ECO:0007669"/>
    <property type="project" value="UniProtKB-KW"/>
</dbReference>
<dbReference type="InterPro" id="IPR004089">
    <property type="entry name" value="MCPsignal_dom"/>
</dbReference>
<keyword evidence="4" id="KW-0175">Coiled coil</keyword>
<feature type="coiled-coil region" evidence="4">
    <location>
        <begin position="14"/>
        <end position="48"/>
    </location>
</feature>
<dbReference type="GO" id="GO:0016020">
    <property type="term" value="C:membrane"/>
    <property type="evidence" value="ECO:0007669"/>
    <property type="project" value="InterPro"/>
</dbReference>
<dbReference type="Gene3D" id="1.20.120.30">
    <property type="entry name" value="Aspartate receptor, ligand-binding domain"/>
    <property type="match status" value="1"/>
</dbReference>
<evidence type="ECO:0000256" key="4">
    <source>
        <dbReference type="SAM" id="Coils"/>
    </source>
</evidence>
<evidence type="ECO:0000256" key="1">
    <source>
        <dbReference type="ARBA" id="ARBA00023224"/>
    </source>
</evidence>
<keyword evidence="1 3" id="KW-0807">Transducer</keyword>
<keyword evidence="7" id="KW-1185">Reference proteome</keyword>
<name>A0A318KNB1_9NEIS</name>
<evidence type="ECO:0000256" key="2">
    <source>
        <dbReference type="ARBA" id="ARBA00029447"/>
    </source>
</evidence>
<dbReference type="SUPFAM" id="SSF58104">
    <property type="entry name" value="Methyl-accepting chemotaxis protein (MCP) signaling domain"/>
    <property type="match status" value="1"/>
</dbReference>
<evidence type="ECO:0000259" key="5">
    <source>
        <dbReference type="PROSITE" id="PS50111"/>
    </source>
</evidence>
<dbReference type="Pfam" id="PF13682">
    <property type="entry name" value="CZB"/>
    <property type="match status" value="1"/>
</dbReference>
<comment type="similarity">
    <text evidence="2">Belongs to the methyl-accepting chemotaxis (MCP) protein family.</text>
</comment>
<dbReference type="GO" id="GO:0006935">
    <property type="term" value="P:chemotaxis"/>
    <property type="evidence" value="ECO:0007669"/>
    <property type="project" value="InterPro"/>
</dbReference>
<reference evidence="6 7" key="1">
    <citation type="submission" date="2018-05" db="EMBL/GenBank/DDBJ databases">
        <title>Genomic Encyclopedia of Type Strains, Phase IV (KMG-IV): sequencing the most valuable type-strain genomes for metagenomic binning, comparative biology and taxonomic classification.</title>
        <authorList>
            <person name="Goeker M."/>
        </authorList>
    </citation>
    <scope>NUCLEOTIDE SEQUENCE [LARGE SCALE GENOMIC DNA]</scope>
    <source>
        <strain evidence="6 7">DSM 29661</strain>
    </source>
</reference>
<protein>
    <submittedName>
        <fullName evidence="6">Chemoreceptor zinc-binding protein</fullName>
    </submittedName>
</protein>
<dbReference type="EMBL" id="QJKI01000006">
    <property type="protein sequence ID" value="PXX79514.1"/>
    <property type="molecule type" value="Genomic_DNA"/>
</dbReference>
<dbReference type="PANTHER" id="PTHR32089">
    <property type="entry name" value="METHYL-ACCEPTING CHEMOTAXIS PROTEIN MCPB"/>
    <property type="match status" value="1"/>
</dbReference>
<gene>
    <name evidence="6" type="ORF">DFR34_106150</name>
</gene>
<dbReference type="PRINTS" id="PR00260">
    <property type="entry name" value="CHEMTRNSDUCR"/>
</dbReference>
<accession>A0A318KNB1</accession>
<evidence type="ECO:0000313" key="7">
    <source>
        <dbReference type="Proteomes" id="UP000247555"/>
    </source>
</evidence>
<dbReference type="GO" id="GO:0004888">
    <property type="term" value="F:transmembrane signaling receptor activity"/>
    <property type="evidence" value="ECO:0007669"/>
    <property type="project" value="InterPro"/>
</dbReference>
<dbReference type="SMART" id="SM00283">
    <property type="entry name" value="MA"/>
    <property type="match status" value="1"/>
</dbReference>
<dbReference type="Pfam" id="PF00015">
    <property type="entry name" value="MCPsignal"/>
    <property type="match status" value="1"/>
</dbReference>
<evidence type="ECO:0000313" key="6">
    <source>
        <dbReference type="EMBL" id="PXX79514.1"/>
    </source>
</evidence>